<sequence length="144" mass="16813">MIASPTGKLKGATFKYIESELYGYSDTLREIVFLRKNLIFCSPHEDENIGGGRRNVPDRPTERIGTKLMVHKKLRRLEELADAMEHVYVLLEPEKQKLVKLRYWTKPQCKTWEGIAEDLHITKRTALRWRDGIVYAIAEKLGER</sequence>
<dbReference type="InterPro" id="IPR006523">
    <property type="entry name" value="RinA"/>
</dbReference>
<dbReference type="RefSeq" id="WP_098227424.1">
    <property type="nucleotide sequence ID" value="NZ_NUBY01000180.1"/>
</dbReference>
<gene>
    <name evidence="1" type="ORF">CN585_25260</name>
</gene>
<dbReference type="AlphaFoldDB" id="A0A2A8H8M0"/>
<dbReference type="EMBL" id="NUBY01000180">
    <property type="protein sequence ID" value="PEP96797.1"/>
    <property type="molecule type" value="Genomic_DNA"/>
</dbReference>
<dbReference type="Proteomes" id="UP000220841">
    <property type="component" value="Unassembled WGS sequence"/>
</dbReference>
<evidence type="ECO:0000313" key="2">
    <source>
        <dbReference type="Proteomes" id="UP000220841"/>
    </source>
</evidence>
<accession>A0A2A8H8M0</accession>
<protein>
    <submittedName>
        <fullName evidence="1">Transcriptional regulator</fullName>
    </submittedName>
</protein>
<name>A0A2A8H8M0_9BACI</name>
<dbReference type="NCBIfam" id="TIGR01636">
    <property type="entry name" value="phage_rinA"/>
    <property type="match status" value="1"/>
</dbReference>
<proteinExistence type="predicted"/>
<organism evidence="1 2">
    <name type="scientific">Bacillus toyonensis</name>
    <dbReference type="NCBI Taxonomy" id="155322"/>
    <lineage>
        <taxon>Bacteria</taxon>
        <taxon>Bacillati</taxon>
        <taxon>Bacillota</taxon>
        <taxon>Bacilli</taxon>
        <taxon>Bacillales</taxon>
        <taxon>Bacillaceae</taxon>
        <taxon>Bacillus</taxon>
        <taxon>Bacillus cereus group</taxon>
    </lineage>
</organism>
<comment type="caution">
    <text evidence="1">The sequence shown here is derived from an EMBL/GenBank/DDBJ whole genome shotgun (WGS) entry which is preliminary data.</text>
</comment>
<reference evidence="1 2" key="1">
    <citation type="submission" date="2017-09" db="EMBL/GenBank/DDBJ databases">
        <title>Large-scale bioinformatics analysis of Bacillus genomes uncovers conserved roles of natural products in bacterial physiology.</title>
        <authorList>
            <consortium name="Agbiome Team Llc"/>
            <person name="Bleich R.M."/>
            <person name="Grubbs K.J."/>
            <person name="Santa Maria K.C."/>
            <person name="Allen S.E."/>
            <person name="Farag S."/>
            <person name="Shank E.A."/>
            <person name="Bowers A."/>
        </authorList>
    </citation>
    <scope>NUCLEOTIDE SEQUENCE [LARGE SCALE GENOMIC DNA]</scope>
    <source>
        <strain evidence="1 2">AFS021349</strain>
    </source>
</reference>
<evidence type="ECO:0000313" key="1">
    <source>
        <dbReference type="EMBL" id="PEP96797.1"/>
    </source>
</evidence>